<keyword evidence="2 7" id="KW-0227">DNA damage</keyword>
<dbReference type="InterPro" id="IPR050066">
    <property type="entry name" value="UvrABC_protein_C"/>
</dbReference>
<dbReference type="Pfam" id="PF08459">
    <property type="entry name" value="UvrC_RNaseH_dom"/>
    <property type="match status" value="1"/>
</dbReference>
<protein>
    <recommendedName>
        <fullName evidence="7">UvrABC system protein C</fullName>
        <shortName evidence="7">Protein UvrC</shortName>
    </recommendedName>
    <alternativeName>
        <fullName evidence="7">Excinuclease ABC subunit C</fullName>
    </alternativeName>
</protein>
<dbReference type="PROSITE" id="PS50165">
    <property type="entry name" value="UVRC"/>
    <property type="match status" value="1"/>
</dbReference>
<dbReference type="NCBIfam" id="TIGR00194">
    <property type="entry name" value="uvrC"/>
    <property type="match status" value="1"/>
</dbReference>
<dbReference type="SUPFAM" id="SSF82771">
    <property type="entry name" value="GIY-YIG endonuclease"/>
    <property type="match status" value="1"/>
</dbReference>
<keyword evidence="4 7" id="KW-0267">Excision nuclease</keyword>
<dbReference type="SUPFAM" id="SSF47781">
    <property type="entry name" value="RuvA domain 2-like"/>
    <property type="match status" value="1"/>
</dbReference>
<evidence type="ECO:0000256" key="6">
    <source>
        <dbReference type="ARBA" id="ARBA00023236"/>
    </source>
</evidence>
<dbReference type="GO" id="GO:0009380">
    <property type="term" value="C:excinuclease repair complex"/>
    <property type="evidence" value="ECO:0007669"/>
    <property type="project" value="InterPro"/>
</dbReference>
<dbReference type="OrthoDB" id="9804933at2"/>
<evidence type="ECO:0000256" key="5">
    <source>
        <dbReference type="ARBA" id="ARBA00023204"/>
    </source>
</evidence>
<reference evidence="10 11" key="1">
    <citation type="submission" date="2014-03" db="EMBL/GenBank/DDBJ databases">
        <title>complete genome sequence of Flavobacteriaceae bacterium JBKA-6.</title>
        <authorList>
            <person name="Takano T."/>
            <person name="Nakamura Y."/>
            <person name="Takuma S."/>
            <person name="Yasuike M."/>
            <person name="Matsuyama T."/>
            <person name="Sakai T."/>
            <person name="Fujiwara A."/>
            <person name="Kimoto K."/>
            <person name="Fukuda Y."/>
            <person name="Kondo H."/>
            <person name="Hirono I."/>
            <person name="Nakayasu C."/>
        </authorList>
    </citation>
    <scope>NUCLEOTIDE SEQUENCE [LARGE SCALE GENOMIC DNA]</scope>
    <source>
        <strain evidence="10 11">JBKA-6</strain>
    </source>
</reference>
<comment type="similarity">
    <text evidence="7">Belongs to the UvrC family.</text>
</comment>
<dbReference type="PANTHER" id="PTHR30562:SF1">
    <property type="entry name" value="UVRABC SYSTEM PROTEIN C"/>
    <property type="match status" value="1"/>
</dbReference>
<dbReference type="InterPro" id="IPR004791">
    <property type="entry name" value="UvrC"/>
</dbReference>
<dbReference type="HAMAP" id="MF_00203">
    <property type="entry name" value="UvrC"/>
    <property type="match status" value="1"/>
</dbReference>
<dbReference type="InterPro" id="IPR000305">
    <property type="entry name" value="GIY-YIG_endonuc"/>
</dbReference>
<dbReference type="GO" id="GO:0006289">
    <property type="term" value="P:nucleotide-excision repair"/>
    <property type="evidence" value="ECO:0007669"/>
    <property type="project" value="UniProtKB-UniRule"/>
</dbReference>
<dbReference type="Pfam" id="PF01541">
    <property type="entry name" value="GIY-YIG"/>
    <property type="match status" value="1"/>
</dbReference>
<evidence type="ECO:0000256" key="2">
    <source>
        <dbReference type="ARBA" id="ARBA00022763"/>
    </source>
</evidence>
<evidence type="ECO:0000313" key="11">
    <source>
        <dbReference type="Proteomes" id="UP000243197"/>
    </source>
</evidence>
<dbReference type="InterPro" id="IPR036876">
    <property type="entry name" value="UVR_dom_sf"/>
</dbReference>
<comment type="subcellular location">
    <subcellularLocation>
        <location evidence="7">Cytoplasm</location>
    </subcellularLocation>
</comment>
<dbReference type="InterPro" id="IPR001162">
    <property type="entry name" value="UvrC_RNase_H_dom"/>
</dbReference>
<dbReference type="PROSITE" id="PS50164">
    <property type="entry name" value="GIY_YIG"/>
    <property type="match status" value="1"/>
</dbReference>
<evidence type="ECO:0000256" key="3">
    <source>
        <dbReference type="ARBA" id="ARBA00022769"/>
    </source>
</evidence>
<dbReference type="InterPro" id="IPR010994">
    <property type="entry name" value="RuvA_2-like"/>
</dbReference>
<dbReference type="CDD" id="cd10434">
    <property type="entry name" value="GIY-YIG_UvrC_Cho"/>
    <property type="match status" value="1"/>
</dbReference>
<gene>
    <name evidence="7" type="primary">uvrC</name>
    <name evidence="10" type="ORF">JBKA6_0641</name>
</gene>
<dbReference type="GO" id="GO:0005737">
    <property type="term" value="C:cytoplasm"/>
    <property type="evidence" value="ECO:0007669"/>
    <property type="project" value="UniProtKB-SubCell"/>
</dbReference>
<keyword evidence="1 7" id="KW-0963">Cytoplasm</keyword>
<evidence type="ECO:0000259" key="8">
    <source>
        <dbReference type="PROSITE" id="PS50164"/>
    </source>
</evidence>
<dbReference type="SUPFAM" id="SSF46600">
    <property type="entry name" value="C-terminal UvrC-binding domain of UvrB"/>
    <property type="match status" value="1"/>
</dbReference>
<dbReference type="Pfam" id="PF22920">
    <property type="entry name" value="UvrC_RNaseH"/>
    <property type="match status" value="1"/>
</dbReference>
<dbReference type="RefSeq" id="WP_096685812.1">
    <property type="nucleotide sequence ID" value="NZ_AP014564.1"/>
</dbReference>
<dbReference type="Proteomes" id="UP000243197">
    <property type="component" value="Chromosome"/>
</dbReference>
<keyword evidence="6 7" id="KW-0742">SOS response</keyword>
<keyword evidence="11" id="KW-1185">Reference proteome</keyword>
<dbReference type="InterPro" id="IPR038476">
    <property type="entry name" value="UvrC_RNase_H_dom_sf"/>
</dbReference>
<evidence type="ECO:0000256" key="1">
    <source>
        <dbReference type="ARBA" id="ARBA00022490"/>
    </source>
</evidence>
<comment type="subunit">
    <text evidence="7">Interacts with UvrB in an incision complex.</text>
</comment>
<evidence type="ECO:0000313" key="10">
    <source>
        <dbReference type="EMBL" id="BAV94654.1"/>
    </source>
</evidence>
<dbReference type="SMART" id="SM00465">
    <property type="entry name" value="GIYc"/>
    <property type="match status" value="1"/>
</dbReference>
<feature type="domain" description="GIY-YIG" evidence="8">
    <location>
        <begin position="15"/>
        <end position="93"/>
    </location>
</feature>
<dbReference type="InterPro" id="IPR047296">
    <property type="entry name" value="GIY-YIG_UvrC_Cho"/>
</dbReference>
<evidence type="ECO:0000259" key="9">
    <source>
        <dbReference type="PROSITE" id="PS50165"/>
    </source>
</evidence>
<dbReference type="Gene3D" id="3.30.420.340">
    <property type="entry name" value="UvrC, RNAse H endonuclease domain"/>
    <property type="match status" value="1"/>
</dbReference>
<sequence>MATEKIDIIIKTLPALSGIYQFFNNREELLYVGKAKNIKKRVSSYFTKTHDHKKTLLLIKNIRDVKYIVVETELDALLLENSLIKKYQPKYNVKLKDDASYPWICIKKEEFPRIFITRKVIKDGSEYYGPYSSVKMAKNILDLIRDLYPLRTCNHKLTRENIEKKSFKLCLEYHIDNCNGGCCGLETNQDYFENVKIIRDIIGGNYSIAHKNFTLMMKDYAKKMEFEKAQKIKEKIHLLETHQVKSTIVNPKLKNIDVYTIYSDSNYAYINFIKISNGTITYSQNLEIKKQLEESDKELLEIGITEMRQKIHSHSRDILVPFPINIGDDNVKISVPKLGDKKKVLDLSYKNARYFRQEKLKQTQIVDPDRYTNRILEQMKVDLKLSERPIHIECFDNSNIQGNSPTSACVVFKNAKPSKKDYRHFNVKTVLGPDDFASMEEVIYRRYSRLLHEDSKMPQLIVIDGGKGQVSAAVKSLKKLDIHNSVSVIGIAKRLEELFFPNDPIPLYLNKNSDTLKVIQQMRNEAHRFSLRHHRNVRSKRAISSELDQIEGIGQNSKMKLLRELKSVSEIKNSSLVELEQILGKVKANRVYTFFNKDYIN</sequence>
<name>A0A1J1E5R0_9FLAO</name>
<dbReference type="Gene3D" id="3.40.1440.10">
    <property type="entry name" value="GIY-YIG endonuclease"/>
    <property type="match status" value="1"/>
</dbReference>
<accession>A0A1J1E5R0</accession>
<dbReference type="Gene3D" id="1.10.150.20">
    <property type="entry name" value="5' to 3' exonuclease, C-terminal subdomain"/>
    <property type="match status" value="1"/>
</dbReference>
<dbReference type="InterPro" id="IPR035901">
    <property type="entry name" value="GIY-YIG_endonuc_sf"/>
</dbReference>
<dbReference type="FunFam" id="3.40.1440.10:FF:000001">
    <property type="entry name" value="UvrABC system protein C"/>
    <property type="match status" value="1"/>
</dbReference>
<dbReference type="GO" id="GO:0009381">
    <property type="term" value="F:excinuclease ABC activity"/>
    <property type="evidence" value="ECO:0007669"/>
    <property type="project" value="UniProtKB-UniRule"/>
</dbReference>
<dbReference type="PANTHER" id="PTHR30562">
    <property type="entry name" value="UVRC/OXIDOREDUCTASE"/>
    <property type="match status" value="1"/>
</dbReference>
<evidence type="ECO:0000256" key="7">
    <source>
        <dbReference type="HAMAP-Rule" id="MF_00203"/>
    </source>
</evidence>
<organism evidence="10 11">
    <name type="scientific">Ichthyobacterium seriolicida</name>
    <dbReference type="NCBI Taxonomy" id="242600"/>
    <lineage>
        <taxon>Bacteria</taxon>
        <taxon>Pseudomonadati</taxon>
        <taxon>Bacteroidota</taxon>
        <taxon>Flavobacteriia</taxon>
        <taxon>Flavobacteriales</taxon>
        <taxon>Ichthyobacteriaceae</taxon>
        <taxon>Ichthyobacterium</taxon>
    </lineage>
</organism>
<dbReference type="EMBL" id="AP014564">
    <property type="protein sequence ID" value="BAV94654.1"/>
    <property type="molecule type" value="Genomic_DNA"/>
</dbReference>
<comment type="function">
    <text evidence="7">The UvrABC repair system catalyzes the recognition and processing of DNA lesions. UvrC both incises the 5' and 3' sides of the lesion. The N-terminal half is responsible for the 3' incision and the C-terminal half is responsible for the 5' incision.</text>
</comment>
<keyword evidence="5 7" id="KW-0234">DNA repair</keyword>
<proteinExistence type="inferred from homology"/>
<keyword evidence="3 7" id="KW-0228">DNA excision</keyword>
<dbReference type="GO" id="GO:0003677">
    <property type="term" value="F:DNA binding"/>
    <property type="evidence" value="ECO:0007669"/>
    <property type="project" value="UniProtKB-UniRule"/>
</dbReference>
<dbReference type="KEGG" id="ise:JBKA6_0641"/>
<evidence type="ECO:0000256" key="4">
    <source>
        <dbReference type="ARBA" id="ARBA00022881"/>
    </source>
</evidence>
<feature type="domain" description="UvrC family homology region profile" evidence="9">
    <location>
        <begin position="287"/>
        <end position="473"/>
    </location>
</feature>
<dbReference type="AlphaFoldDB" id="A0A1J1E5R0"/>
<dbReference type="GO" id="GO:0009432">
    <property type="term" value="P:SOS response"/>
    <property type="evidence" value="ECO:0007669"/>
    <property type="project" value="UniProtKB-UniRule"/>
</dbReference>